<dbReference type="PANTHER" id="PTHR36307">
    <property type="entry name" value="FLAGELLA BASAL BODY P-RING FORMATION PROTEIN FLGA"/>
    <property type="match status" value="1"/>
</dbReference>
<evidence type="ECO:0000256" key="4">
    <source>
        <dbReference type="SAM" id="SignalP"/>
    </source>
</evidence>
<evidence type="ECO:0000313" key="6">
    <source>
        <dbReference type="EMBL" id="UXN68897.1"/>
    </source>
</evidence>
<keyword evidence="6" id="KW-0282">Flagellum</keyword>
<dbReference type="Proteomes" id="UP001061862">
    <property type="component" value="Chromosome"/>
</dbReference>
<proteinExistence type="predicted"/>
<keyword evidence="7" id="KW-1185">Reference proteome</keyword>
<comment type="subcellular location">
    <subcellularLocation>
        <location evidence="1">Periplasm</location>
    </subcellularLocation>
</comment>
<evidence type="ECO:0000259" key="5">
    <source>
        <dbReference type="SMART" id="SM00858"/>
    </source>
</evidence>
<evidence type="ECO:0000256" key="3">
    <source>
        <dbReference type="ARBA" id="ARBA00022764"/>
    </source>
</evidence>
<dbReference type="CDD" id="cd11614">
    <property type="entry name" value="SAF_CpaB_FlgA_like"/>
    <property type="match status" value="1"/>
</dbReference>
<sequence length="313" mass="32153">MTRTLLAALATTLLIGTAFAAPVLKTDIVVSAAVVTVGDMFEQAGIDAEQPLFRSPKPGTSGLVPLADITAAASRVGITGFDNGGATASRVTRASSVVDEASLTALITADLRQRGIITDGMTADMLFNTRIAPFNAEPVAEPASIISLRYLPGTGAFTARFAIAGEAQPLDVAGTIELMIAAPHLKANLPAGAVLSADDIEMRPVALRFAETAGIAQLNQLVGMALTRQTREGMMLKPSDVAIPQLIAKNQLVTIYFRKGPMTLTVKGQAITSAATGGPVQVLNLISKRVINATAIAAGAVEVSAAPLSIAGL</sequence>
<feature type="chain" id="PRO_5045975693" evidence="4">
    <location>
        <begin position="21"/>
        <end position="313"/>
    </location>
</feature>
<dbReference type="RefSeq" id="WP_262166992.1">
    <property type="nucleotide sequence ID" value="NZ_CP104965.1"/>
</dbReference>
<evidence type="ECO:0000313" key="7">
    <source>
        <dbReference type="Proteomes" id="UP001061862"/>
    </source>
</evidence>
<dbReference type="NCBIfam" id="TIGR03170">
    <property type="entry name" value="flgA_cterm"/>
    <property type="match status" value="1"/>
</dbReference>
<dbReference type="Pfam" id="PF13144">
    <property type="entry name" value="ChapFlgA"/>
    <property type="match status" value="1"/>
</dbReference>
<keyword evidence="2 4" id="KW-0732">Signal</keyword>
<dbReference type="InterPro" id="IPR017585">
    <property type="entry name" value="SAF_FlgA"/>
</dbReference>
<keyword evidence="3" id="KW-0574">Periplasm</keyword>
<dbReference type="InterPro" id="IPR013974">
    <property type="entry name" value="SAF"/>
</dbReference>
<keyword evidence="6" id="KW-0969">Cilium</keyword>
<feature type="domain" description="SAF" evidence="5">
    <location>
        <begin position="180"/>
        <end position="242"/>
    </location>
</feature>
<reference evidence="6 7" key="1">
    <citation type="submission" date="2022-09" db="EMBL/GenBank/DDBJ databases">
        <title>Interaction between co-microsymbionts with complementary sets of symbiotic genes in legume-rhizobium systems.</title>
        <authorList>
            <person name="Safronova V."/>
            <person name="Sazanova A."/>
            <person name="Afonin A."/>
            <person name="Chirak E."/>
        </authorList>
    </citation>
    <scope>NUCLEOTIDE SEQUENCE [LARGE SCALE GENOMIC DNA]</scope>
    <source>
        <strain evidence="6 7">A18/4-1</strain>
    </source>
</reference>
<feature type="signal peptide" evidence="4">
    <location>
        <begin position="1"/>
        <end position="20"/>
    </location>
</feature>
<dbReference type="PANTHER" id="PTHR36307:SF1">
    <property type="entry name" value="FLAGELLA BASAL BODY P-RING FORMATION PROTEIN FLGA"/>
    <property type="match status" value="1"/>
</dbReference>
<protein>
    <submittedName>
        <fullName evidence="6">Flagellar basal body P-ring formation chaperone FlgA</fullName>
    </submittedName>
</protein>
<keyword evidence="6" id="KW-0966">Cell projection</keyword>
<accession>A0ABY6C9W0</accession>
<evidence type="ECO:0000256" key="1">
    <source>
        <dbReference type="ARBA" id="ARBA00004418"/>
    </source>
</evidence>
<dbReference type="Gene3D" id="2.30.30.760">
    <property type="match status" value="1"/>
</dbReference>
<name>A0ABY6C9W0_9HYPH</name>
<dbReference type="InterPro" id="IPR039246">
    <property type="entry name" value="Flagellar_FlgA"/>
</dbReference>
<organism evidence="6 7">
    <name type="scientific">Devosia neptuniae</name>
    <dbReference type="NCBI Taxonomy" id="191302"/>
    <lineage>
        <taxon>Bacteria</taxon>
        <taxon>Pseudomonadati</taxon>
        <taxon>Pseudomonadota</taxon>
        <taxon>Alphaproteobacteria</taxon>
        <taxon>Hyphomicrobiales</taxon>
        <taxon>Devosiaceae</taxon>
        <taxon>Devosia</taxon>
    </lineage>
</organism>
<dbReference type="EMBL" id="CP104965">
    <property type="protein sequence ID" value="UXN68897.1"/>
    <property type="molecule type" value="Genomic_DNA"/>
</dbReference>
<gene>
    <name evidence="6" type="primary">flgA</name>
    <name evidence="6" type="ORF">N8A98_16830</name>
</gene>
<dbReference type="SMART" id="SM00858">
    <property type="entry name" value="SAF"/>
    <property type="match status" value="1"/>
</dbReference>
<evidence type="ECO:0000256" key="2">
    <source>
        <dbReference type="ARBA" id="ARBA00022729"/>
    </source>
</evidence>